<name>A0A3D9YY43_9HYPH</name>
<proteinExistence type="predicted"/>
<dbReference type="Proteomes" id="UP000256900">
    <property type="component" value="Unassembled WGS sequence"/>
</dbReference>
<gene>
    <name evidence="2" type="ORF">DES32_1194</name>
</gene>
<evidence type="ECO:0000313" key="3">
    <source>
        <dbReference type="Proteomes" id="UP000256900"/>
    </source>
</evidence>
<sequence length="43" mass="4623">MSTKRSREPEQGARVMFEFGVMLAILLAVALACELGLRISGLG</sequence>
<organism evidence="2 3">
    <name type="scientific">Methylovirgula ligni</name>
    <dbReference type="NCBI Taxonomy" id="569860"/>
    <lineage>
        <taxon>Bacteria</taxon>
        <taxon>Pseudomonadati</taxon>
        <taxon>Pseudomonadota</taxon>
        <taxon>Alphaproteobacteria</taxon>
        <taxon>Hyphomicrobiales</taxon>
        <taxon>Beijerinckiaceae</taxon>
        <taxon>Methylovirgula</taxon>
    </lineage>
</organism>
<comment type="caution">
    <text evidence="2">The sequence shown here is derived from an EMBL/GenBank/DDBJ whole genome shotgun (WGS) entry which is preliminary data.</text>
</comment>
<accession>A0A3D9YY43</accession>
<evidence type="ECO:0000313" key="2">
    <source>
        <dbReference type="EMBL" id="REF87571.1"/>
    </source>
</evidence>
<keyword evidence="1" id="KW-0472">Membrane</keyword>
<feature type="transmembrane region" description="Helical" evidence="1">
    <location>
        <begin position="21"/>
        <end position="40"/>
    </location>
</feature>
<keyword evidence="1" id="KW-0812">Transmembrane</keyword>
<reference evidence="2 3" key="1">
    <citation type="submission" date="2018-08" db="EMBL/GenBank/DDBJ databases">
        <title>Genomic Encyclopedia of Type Strains, Phase IV (KMG-IV): sequencing the most valuable type-strain genomes for metagenomic binning, comparative biology and taxonomic classification.</title>
        <authorList>
            <person name="Goeker M."/>
        </authorList>
    </citation>
    <scope>NUCLEOTIDE SEQUENCE [LARGE SCALE GENOMIC DNA]</scope>
    <source>
        <strain evidence="2 3">BW863</strain>
    </source>
</reference>
<dbReference type="EMBL" id="QUMO01000002">
    <property type="protein sequence ID" value="REF87571.1"/>
    <property type="molecule type" value="Genomic_DNA"/>
</dbReference>
<evidence type="ECO:0000256" key="1">
    <source>
        <dbReference type="SAM" id="Phobius"/>
    </source>
</evidence>
<dbReference type="RefSeq" id="WP_281024142.1">
    <property type="nucleotide sequence ID" value="NZ_CP025086.1"/>
</dbReference>
<keyword evidence="3" id="KW-1185">Reference proteome</keyword>
<dbReference type="PROSITE" id="PS51257">
    <property type="entry name" value="PROKAR_LIPOPROTEIN"/>
    <property type="match status" value="1"/>
</dbReference>
<dbReference type="AlphaFoldDB" id="A0A3D9YY43"/>
<protein>
    <submittedName>
        <fullName evidence="2">Uncharacterized protein</fullName>
    </submittedName>
</protein>
<keyword evidence="1" id="KW-1133">Transmembrane helix</keyword>